<dbReference type="GO" id="GO:0022857">
    <property type="term" value="F:transmembrane transporter activity"/>
    <property type="evidence" value="ECO:0007669"/>
    <property type="project" value="InterPro"/>
</dbReference>
<evidence type="ECO:0000259" key="7">
    <source>
        <dbReference type="PROSITE" id="PS50850"/>
    </source>
</evidence>
<keyword evidence="11" id="KW-1185">Reference proteome</keyword>
<evidence type="ECO:0000313" key="8">
    <source>
        <dbReference type="EMBL" id="PIA89420.1"/>
    </source>
</evidence>
<gene>
    <name evidence="8" type="ORF">CB0940_07498</name>
    <name evidence="9" type="ORF">RHO25_008096</name>
</gene>
<dbReference type="InterPro" id="IPR036259">
    <property type="entry name" value="MFS_trans_sf"/>
</dbReference>
<dbReference type="OrthoDB" id="3639251at2759"/>
<dbReference type="InterPro" id="IPR020846">
    <property type="entry name" value="MFS_dom"/>
</dbReference>
<feature type="transmembrane region" description="Helical" evidence="6">
    <location>
        <begin position="370"/>
        <end position="389"/>
    </location>
</feature>
<evidence type="ECO:0000256" key="2">
    <source>
        <dbReference type="ARBA" id="ARBA00022448"/>
    </source>
</evidence>
<feature type="transmembrane region" description="Helical" evidence="6">
    <location>
        <begin position="165"/>
        <end position="187"/>
    </location>
</feature>
<comment type="subcellular location">
    <subcellularLocation>
        <location evidence="1">Membrane</location>
        <topology evidence="1">Multi-pass membrane protein</topology>
    </subcellularLocation>
</comment>
<dbReference type="Pfam" id="PF07690">
    <property type="entry name" value="MFS_1"/>
    <property type="match status" value="1"/>
</dbReference>
<keyword evidence="2" id="KW-0813">Transport</keyword>
<dbReference type="FunFam" id="1.20.1250.20:FF:000409">
    <property type="entry name" value="MFS general substrate transporter"/>
    <property type="match status" value="1"/>
</dbReference>
<feature type="transmembrane region" description="Helical" evidence="6">
    <location>
        <begin position="429"/>
        <end position="449"/>
    </location>
</feature>
<dbReference type="GO" id="GO:0016020">
    <property type="term" value="C:membrane"/>
    <property type="evidence" value="ECO:0007669"/>
    <property type="project" value="UniProtKB-SubCell"/>
</dbReference>
<dbReference type="PROSITE" id="PS50850">
    <property type="entry name" value="MFS"/>
    <property type="match status" value="1"/>
</dbReference>
<feature type="transmembrane region" description="Helical" evidence="6">
    <location>
        <begin position="199"/>
        <end position="218"/>
    </location>
</feature>
<dbReference type="SUPFAM" id="SSF103473">
    <property type="entry name" value="MFS general substrate transporter"/>
    <property type="match status" value="1"/>
</dbReference>
<proteinExistence type="predicted"/>
<dbReference type="Gene3D" id="1.20.1250.20">
    <property type="entry name" value="MFS general substrate transporter like domains"/>
    <property type="match status" value="2"/>
</dbReference>
<keyword evidence="5 6" id="KW-0472">Membrane</keyword>
<evidence type="ECO:0000313" key="9">
    <source>
        <dbReference type="EMBL" id="WPB03457.1"/>
    </source>
</evidence>
<dbReference type="PANTHER" id="PTHR43791">
    <property type="entry name" value="PERMEASE-RELATED"/>
    <property type="match status" value="1"/>
</dbReference>
<protein>
    <submittedName>
        <fullName evidence="8">High-affinity nicotinic acid transporter</fullName>
    </submittedName>
</protein>
<feature type="domain" description="Major facilitator superfamily (MFS) profile" evidence="7">
    <location>
        <begin position="71"/>
        <end position="489"/>
    </location>
</feature>
<dbReference type="EMBL" id="CP134188">
    <property type="protein sequence ID" value="WPB03457.1"/>
    <property type="molecule type" value="Genomic_DNA"/>
</dbReference>
<evidence type="ECO:0000256" key="1">
    <source>
        <dbReference type="ARBA" id="ARBA00004141"/>
    </source>
</evidence>
<dbReference type="EMBL" id="LKMD01000108">
    <property type="protein sequence ID" value="PIA89420.1"/>
    <property type="molecule type" value="Genomic_DNA"/>
</dbReference>
<sequence>MATQRPSSSPSNSNHINEKDGLYGIQLENAPSDDHEKQQIINEKNARLREIESEFTPEEQRKIIHRIDRRLIITVGVMYCVSLMDRTNLSAAAIAGMTTDLVLVGFRYSIITLVFFISYVLFQPPATVLCKKIGPKNFLGAICFLWGCVMIGMGFAPAWDVLAGLRVVLGLFEAGFFPACVYLLSTWYVRYEMGKRYSFFYLIGMFASAASGILAYGLMQMAGLADLNGWRWIFIMEGILTVIIAVVGWFFLVPFPDDHPEKSWNFLNEREVAWVIARVEADRADTVTEPFNLVKFLKPASDPKVWGFAMIFCCLTTITYALAYFLPIILRNGMGFSVGEAQCLVTPPYAFAGIVMLICGWAGDKYKMRGPILCANAVLCIIGLALIGWTKILGVRYFGVFLTCAGANANIPICMSYQGNNIRGQWKRAFCSATLVGFGGIGGIAGSLVFRTQDAPAYLPGLWACMTACLIIIVTVGLLDTWFIAQNKKADRGEVILEGEASVSAESRNL</sequence>
<feature type="transmembrane region" description="Helical" evidence="6">
    <location>
        <begin position="71"/>
        <end position="95"/>
    </location>
</feature>
<dbReference type="Proteomes" id="UP001302367">
    <property type="component" value="Chromosome 5"/>
</dbReference>
<feature type="transmembrane region" description="Helical" evidence="6">
    <location>
        <begin position="138"/>
        <end position="159"/>
    </location>
</feature>
<reference evidence="9 11" key="2">
    <citation type="submission" date="2023-09" db="EMBL/GenBank/DDBJ databases">
        <title>Complete-Gapless Cercospora beticola genome.</title>
        <authorList>
            <person name="Wyatt N.A."/>
            <person name="Spanner R.E."/>
            <person name="Bolton M.D."/>
        </authorList>
    </citation>
    <scope>NUCLEOTIDE SEQUENCE [LARGE SCALE GENOMIC DNA]</scope>
    <source>
        <strain evidence="9">Cb09-40</strain>
    </source>
</reference>
<dbReference type="InterPro" id="IPR011701">
    <property type="entry name" value="MFS"/>
</dbReference>
<keyword evidence="3 6" id="KW-0812">Transmembrane</keyword>
<evidence type="ECO:0000313" key="11">
    <source>
        <dbReference type="Proteomes" id="UP001302367"/>
    </source>
</evidence>
<feature type="transmembrane region" description="Helical" evidence="6">
    <location>
        <begin position="346"/>
        <end position="363"/>
    </location>
</feature>
<dbReference type="Proteomes" id="UP000230605">
    <property type="component" value="Chromosome 5"/>
</dbReference>
<dbReference type="AlphaFoldDB" id="A0A2G5HA50"/>
<feature type="transmembrane region" description="Helical" evidence="6">
    <location>
        <begin position="230"/>
        <end position="253"/>
    </location>
</feature>
<evidence type="ECO:0000256" key="4">
    <source>
        <dbReference type="ARBA" id="ARBA00022989"/>
    </source>
</evidence>
<name>A0A2G5HA50_CERBT</name>
<organism evidence="8 10">
    <name type="scientific">Cercospora beticola</name>
    <name type="common">Sugarbeet leaf spot fungus</name>
    <dbReference type="NCBI Taxonomy" id="122368"/>
    <lineage>
        <taxon>Eukaryota</taxon>
        <taxon>Fungi</taxon>
        <taxon>Dikarya</taxon>
        <taxon>Ascomycota</taxon>
        <taxon>Pezizomycotina</taxon>
        <taxon>Dothideomycetes</taxon>
        <taxon>Dothideomycetidae</taxon>
        <taxon>Mycosphaerellales</taxon>
        <taxon>Mycosphaerellaceae</taxon>
        <taxon>Cercospora</taxon>
    </lineage>
</organism>
<feature type="transmembrane region" description="Helical" evidence="6">
    <location>
        <begin position="395"/>
        <end position="417"/>
    </location>
</feature>
<evidence type="ECO:0000256" key="6">
    <source>
        <dbReference type="SAM" id="Phobius"/>
    </source>
</evidence>
<feature type="transmembrane region" description="Helical" evidence="6">
    <location>
        <begin position="305"/>
        <end position="326"/>
    </location>
</feature>
<dbReference type="FunFam" id="1.20.1250.20:FF:000511">
    <property type="entry name" value="MFS general substrate transporter"/>
    <property type="match status" value="1"/>
</dbReference>
<keyword evidence="4 6" id="KW-1133">Transmembrane helix</keyword>
<reference evidence="8 10" key="1">
    <citation type="submission" date="2015-10" db="EMBL/GenBank/DDBJ databases">
        <title>The cercosporin biosynthetic gene cluster was horizontally transferred to several fungal lineages and shown to be expanded in Cercospora beticola based on microsynteny with recipient genomes.</title>
        <authorList>
            <person name="De Jonge R."/>
            <person name="Ebert M.K."/>
            <person name="Suttle J.C."/>
            <person name="Jurick Ii W.M."/>
            <person name="Secor G.A."/>
            <person name="Thomma B.P."/>
            <person name="Van De Peer Y."/>
            <person name="Bolton M.D."/>
        </authorList>
    </citation>
    <scope>NUCLEOTIDE SEQUENCE [LARGE SCALE GENOMIC DNA]</scope>
    <source>
        <strain evidence="8 10">09-40</strain>
    </source>
</reference>
<evidence type="ECO:0000256" key="3">
    <source>
        <dbReference type="ARBA" id="ARBA00022692"/>
    </source>
</evidence>
<evidence type="ECO:0000313" key="10">
    <source>
        <dbReference type="Proteomes" id="UP000230605"/>
    </source>
</evidence>
<feature type="transmembrane region" description="Helical" evidence="6">
    <location>
        <begin position="461"/>
        <end position="485"/>
    </location>
</feature>
<evidence type="ECO:0000256" key="5">
    <source>
        <dbReference type="ARBA" id="ARBA00023136"/>
    </source>
</evidence>
<feature type="transmembrane region" description="Helical" evidence="6">
    <location>
        <begin position="101"/>
        <end position="122"/>
    </location>
</feature>
<dbReference type="PANTHER" id="PTHR43791:SF47">
    <property type="entry name" value="MAJOR FACILITATOR SUPERFAMILY (MFS) PROFILE DOMAIN-CONTAINING PROTEIN-RELATED"/>
    <property type="match status" value="1"/>
</dbReference>
<accession>A0A2G5HA50</accession>